<evidence type="ECO:0000256" key="2">
    <source>
        <dbReference type="ARBA" id="ARBA00023315"/>
    </source>
</evidence>
<dbReference type="SUPFAM" id="SSF55729">
    <property type="entry name" value="Acyl-CoA N-acyltransferases (Nat)"/>
    <property type="match status" value="1"/>
</dbReference>
<dbReference type="InterPro" id="IPR051556">
    <property type="entry name" value="N-term/lysine_N-AcTrnsfr"/>
</dbReference>
<dbReference type="Gene3D" id="3.40.630.30">
    <property type="match status" value="1"/>
</dbReference>
<protein>
    <submittedName>
        <fullName evidence="4">Predicted N-acyltransferase, GNAT family</fullName>
    </submittedName>
</protein>
<gene>
    <name evidence="4" type="ORF">SAMN04487941_3807</name>
</gene>
<keyword evidence="1 4" id="KW-0808">Transferase</keyword>
<dbReference type="OrthoDB" id="9796171at2"/>
<dbReference type="InterPro" id="IPR000182">
    <property type="entry name" value="GNAT_dom"/>
</dbReference>
<proteinExistence type="predicted"/>
<name>A0A1I7KKQ6_9BACT</name>
<dbReference type="AlphaFoldDB" id="A0A1I7KKQ6"/>
<dbReference type="PANTHER" id="PTHR42919">
    <property type="entry name" value="N-ALPHA-ACETYLTRANSFERASE"/>
    <property type="match status" value="1"/>
</dbReference>
<dbReference type="Pfam" id="PF13673">
    <property type="entry name" value="Acetyltransf_10"/>
    <property type="match status" value="1"/>
</dbReference>
<evidence type="ECO:0000259" key="3">
    <source>
        <dbReference type="PROSITE" id="PS51186"/>
    </source>
</evidence>
<dbReference type="GO" id="GO:0016747">
    <property type="term" value="F:acyltransferase activity, transferring groups other than amino-acyl groups"/>
    <property type="evidence" value="ECO:0007669"/>
    <property type="project" value="InterPro"/>
</dbReference>
<sequence>MIQLKRIQDEQDLQAAFAIREKVFVQEQNVPRDAELDQHEPTARHYLATYDGVPCGAARWRKTENGVKLERFAVLPEYRNKNVGAKVLEAVLEDVQAEQPQQKIYLHAQLPAVNFYKRHGFAPEGEMFSECDIQHYKMTYRG</sequence>
<dbReference type="GO" id="GO:0031415">
    <property type="term" value="C:NatA complex"/>
    <property type="evidence" value="ECO:0007669"/>
    <property type="project" value="TreeGrafter"/>
</dbReference>
<evidence type="ECO:0000313" key="5">
    <source>
        <dbReference type="Proteomes" id="UP000182491"/>
    </source>
</evidence>
<reference evidence="5" key="1">
    <citation type="submission" date="2016-10" db="EMBL/GenBank/DDBJ databases">
        <authorList>
            <person name="Varghese N."/>
        </authorList>
    </citation>
    <scope>NUCLEOTIDE SEQUENCE [LARGE SCALE GENOMIC DNA]</scope>
    <source>
        <strain evidence="5">DSM 18820</strain>
    </source>
</reference>
<dbReference type="EMBL" id="FPCA01000006">
    <property type="protein sequence ID" value="SFU98027.1"/>
    <property type="molecule type" value="Genomic_DNA"/>
</dbReference>
<dbReference type="CDD" id="cd04301">
    <property type="entry name" value="NAT_SF"/>
    <property type="match status" value="1"/>
</dbReference>
<keyword evidence="5" id="KW-1185">Reference proteome</keyword>
<evidence type="ECO:0000313" key="4">
    <source>
        <dbReference type="EMBL" id="SFU98027.1"/>
    </source>
</evidence>
<organism evidence="4 5">
    <name type="scientific">Pontibacter akesuensis</name>
    <dbReference type="NCBI Taxonomy" id="388950"/>
    <lineage>
        <taxon>Bacteria</taxon>
        <taxon>Pseudomonadati</taxon>
        <taxon>Bacteroidota</taxon>
        <taxon>Cytophagia</taxon>
        <taxon>Cytophagales</taxon>
        <taxon>Hymenobacteraceae</taxon>
        <taxon>Pontibacter</taxon>
    </lineage>
</organism>
<dbReference type="RefSeq" id="WP_068838758.1">
    <property type="nucleotide sequence ID" value="NZ_BMXC01000005.1"/>
</dbReference>
<dbReference type="Proteomes" id="UP000182491">
    <property type="component" value="Unassembled WGS sequence"/>
</dbReference>
<dbReference type="STRING" id="388950.GCA_001611675_02815"/>
<dbReference type="PROSITE" id="PS51186">
    <property type="entry name" value="GNAT"/>
    <property type="match status" value="1"/>
</dbReference>
<evidence type="ECO:0000256" key="1">
    <source>
        <dbReference type="ARBA" id="ARBA00022679"/>
    </source>
</evidence>
<feature type="domain" description="N-acetyltransferase" evidence="3">
    <location>
        <begin position="2"/>
        <end position="142"/>
    </location>
</feature>
<dbReference type="PANTHER" id="PTHR42919:SF8">
    <property type="entry name" value="N-ALPHA-ACETYLTRANSFERASE 50"/>
    <property type="match status" value="1"/>
</dbReference>
<dbReference type="InterPro" id="IPR016181">
    <property type="entry name" value="Acyl_CoA_acyltransferase"/>
</dbReference>
<dbReference type="GO" id="GO:0007064">
    <property type="term" value="P:mitotic sister chromatid cohesion"/>
    <property type="evidence" value="ECO:0007669"/>
    <property type="project" value="TreeGrafter"/>
</dbReference>
<accession>A0A1I7KKQ6</accession>
<keyword evidence="2 4" id="KW-0012">Acyltransferase</keyword>